<dbReference type="GO" id="GO:0005737">
    <property type="term" value="C:cytoplasm"/>
    <property type="evidence" value="ECO:0007669"/>
    <property type="project" value="TreeGrafter"/>
</dbReference>
<reference evidence="2 3" key="1">
    <citation type="submission" date="2019-03" db="EMBL/GenBank/DDBJ databases">
        <title>Draft genome sequences of novel Actinobacteria.</title>
        <authorList>
            <person name="Sahin N."/>
            <person name="Ay H."/>
            <person name="Saygin H."/>
        </authorList>
    </citation>
    <scope>NUCLEOTIDE SEQUENCE [LARGE SCALE GENOMIC DNA]</scope>
    <source>
        <strain evidence="2 3">DSM 45941</strain>
    </source>
</reference>
<protein>
    <recommendedName>
        <fullName evidence="1">Condensation domain-containing protein</fullName>
    </recommendedName>
</protein>
<dbReference type="GO" id="GO:0008610">
    <property type="term" value="P:lipid biosynthetic process"/>
    <property type="evidence" value="ECO:0007669"/>
    <property type="project" value="UniProtKB-ARBA"/>
</dbReference>
<proteinExistence type="predicted"/>
<dbReference type="EMBL" id="SMKY01000022">
    <property type="protein sequence ID" value="TDD87669.1"/>
    <property type="molecule type" value="Genomic_DNA"/>
</dbReference>
<evidence type="ECO:0000313" key="3">
    <source>
        <dbReference type="Proteomes" id="UP000295578"/>
    </source>
</evidence>
<dbReference type="Gene3D" id="3.30.559.10">
    <property type="entry name" value="Chloramphenicol acetyltransferase-like domain"/>
    <property type="match status" value="1"/>
</dbReference>
<name>A0A4R5BP42_9ACTN</name>
<dbReference type="Proteomes" id="UP000295578">
    <property type="component" value="Unassembled WGS sequence"/>
</dbReference>
<dbReference type="Gene3D" id="3.30.559.30">
    <property type="entry name" value="Nonribosomal peptide synthetase, condensation domain"/>
    <property type="match status" value="1"/>
</dbReference>
<dbReference type="SUPFAM" id="SSF52777">
    <property type="entry name" value="CoA-dependent acyltransferases"/>
    <property type="match status" value="2"/>
</dbReference>
<dbReference type="GO" id="GO:0043041">
    <property type="term" value="P:amino acid activation for nonribosomal peptide biosynthetic process"/>
    <property type="evidence" value="ECO:0007669"/>
    <property type="project" value="TreeGrafter"/>
</dbReference>
<dbReference type="InterPro" id="IPR001242">
    <property type="entry name" value="Condensation_dom"/>
</dbReference>
<gene>
    <name evidence="2" type="ORF">E1293_07590</name>
</gene>
<dbReference type="Pfam" id="PF00668">
    <property type="entry name" value="Condensation"/>
    <property type="match status" value="1"/>
</dbReference>
<dbReference type="AlphaFoldDB" id="A0A4R5BP42"/>
<dbReference type="PANTHER" id="PTHR45527">
    <property type="entry name" value="NONRIBOSOMAL PEPTIDE SYNTHETASE"/>
    <property type="match status" value="1"/>
</dbReference>
<evidence type="ECO:0000313" key="2">
    <source>
        <dbReference type="EMBL" id="TDD87669.1"/>
    </source>
</evidence>
<dbReference type="InterPro" id="IPR023213">
    <property type="entry name" value="CAT-like_dom_sf"/>
</dbReference>
<sequence length="445" mass="48485">MTSTVHRAVRFAGAREGEHPCTWGQLDMWREMLREGDPAHGNMIGGGYLPPGHTPDQVLEGLRGLVERHESLRTRYHPSEDGRLVQEVVGSGEFEVEVRALEGGHDELAAAAGEWLGEFQAEPYDLGKDLPFRARIGAVDGEARVVVLGMPHLTADLFGGRLLFDDLVRGLDGREPVSPPGPQPAELAELERSAAGERILRRSLGHWRRVLDGAPPACFPEARHSAMSPRYWCGGLTSRATPAALERLAAHHQVSTSHVLLAAVASLLGDYTGRDHCLVRMVVGNRGRPELRNAVGSLSQEVAAAVELGGDRFEDIVRAARLSSLEAMRHGRYDPDIVAKLVADAGVELDVYFNDMWTATRDGKGAPGTEAAPSARTDETTFGWEQHLERASVAFFFEAHDVIGDPEAVRLSLMTDTTRVPPPDIKTFLFAIEKLLTDQTDLLGG</sequence>
<dbReference type="PANTHER" id="PTHR45527:SF1">
    <property type="entry name" value="FATTY ACID SYNTHASE"/>
    <property type="match status" value="1"/>
</dbReference>
<accession>A0A4R5BP42</accession>
<keyword evidence="3" id="KW-1185">Reference proteome</keyword>
<feature type="domain" description="Condensation" evidence="1">
    <location>
        <begin position="28"/>
        <end position="338"/>
    </location>
</feature>
<dbReference type="OrthoDB" id="5194982at2"/>
<dbReference type="GO" id="GO:0003824">
    <property type="term" value="F:catalytic activity"/>
    <property type="evidence" value="ECO:0007669"/>
    <property type="project" value="InterPro"/>
</dbReference>
<comment type="caution">
    <text evidence="2">The sequence shown here is derived from an EMBL/GenBank/DDBJ whole genome shotgun (WGS) entry which is preliminary data.</text>
</comment>
<organism evidence="2 3">
    <name type="scientific">Actinomadura darangshiensis</name>
    <dbReference type="NCBI Taxonomy" id="705336"/>
    <lineage>
        <taxon>Bacteria</taxon>
        <taxon>Bacillati</taxon>
        <taxon>Actinomycetota</taxon>
        <taxon>Actinomycetes</taxon>
        <taxon>Streptosporangiales</taxon>
        <taxon>Thermomonosporaceae</taxon>
        <taxon>Actinomadura</taxon>
    </lineage>
</organism>
<dbReference type="RefSeq" id="WP_132195278.1">
    <property type="nucleotide sequence ID" value="NZ_SMKY01000022.1"/>
</dbReference>
<dbReference type="GO" id="GO:0031177">
    <property type="term" value="F:phosphopantetheine binding"/>
    <property type="evidence" value="ECO:0007669"/>
    <property type="project" value="TreeGrafter"/>
</dbReference>
<dbReference type="GO" id="GO:0044550">
    <property type="term" value="P:secondary metabolite biosynthetic process"/>
    <property type="evidence" value="ECO:0007669"/>
    <property type="project" value="TreeGrafter"/>
</dbReference>
<evidence type="ECO:0000259" key="1">
    <source>
        <dbReference type="Pfam" id="PF00668"/>
    </source>
</evidence>